<evidence type="ECO:0000313" key="2">
    <source>
        <dbReference type="EMBL" id="KZV40210.1"/>
    </source>
</evidence>
<sequence>MDSFVVNALQVNFDSVLSMEDAGIVRMFNSLAKSGLRGFLGVPGSVFEEALNQFFANATVIAGTIVSTMENRKMVITQVVFAEAFHLPTEGHKKKDMKVEYRLLHYIVAKSLSAKAGSFDVVTTERFDMMVAISIGLKVNWTHVLFRTLVAMVSSHGNQSQGFSVQLSILLEKLVKADLGESMALHPLKVLNTKLVHTYLKKNQDAPTSGEESKASGDKAVEAAKPKQKKLTQKTLAAGSSVAPSQSCYETSSDADERPLAKLVAAKPGVQAFKRKLIITPSDSESTGSLGLPEIRNKQRTKRTKLVKPISTIHILAEVEKAESTDLPLQVQPSIDQAGQQSTISGIVMVFPPVEFREINWANHFLPKIDSAAKGKEILEAFAWTNPVEEHCLLVIQSAWEAVSTKMTSFDSWARFRTEVQGSWLMDISMSEVLGGSWWSIGDDKLARSWLDQDLTCGRTVSHVVGGLPDSGASFVRWGARLGLWLVPMEPDGPGCGPVGRDPARVAEAEWSTCVCGGWSRRHRGGNCKTSMTGLENFDG</sequence>
<evidence type="ECO:0000313" key="3">
    <source>
        <dbReference type="Proteomes" id="UP000250235"/>
    </source>
</evidence>
<protein>
    <submittedName>
        <fullName evidence="2">Uncharacterized protein</fullName>
    </submittedName>
</protein>
<reference evidence="2 3" key="1">
    <citation type="journal article" date="2015" name="Proc. Natl. Acad. Sci. U.S.A.">
        <title>The resurrection genome of Boea hygrometrica: A blueprint for survival of dehydration.</title>
        <authorList>
            <person name="Xiao L."/>
            <person name="Yang G."/>
            <person name="Zhang L."/>
            <person name="Yang X."/>
            <person name="Zhao S."/>
            <person name="Ji Z."/>
            <person name="Zhou Q."/>
            <person name="Hu M."/>
            <person name="Wang Y."/>
            <person name="Chen M."/>
            <person name="Xu Y."/>
            <person name="Jin H."/>
            <person name="Xiao X."/>
            <person name="Hu G."/>
            <person name="Bao F."/>
            <person name="Hu Y."/>
            <person name="Wan P."/>
            <person name="Li L."/>
            <person name="Deng X."/>
            <person name="Kuang T."/>
            <person name="Xiang C."/>
            <person name="Zhu J.K."/>
            <person name="Oliver M.J."/>
            <person name="He Y."/>
        </authorList>
    </citation>
    <scope>NUCLEOTIDE SEQUENCE [LARGE SCALE GENOMIC DNA]</scope>
    <source>
        <strain evidence="3">cv. XS01</strain>
    </source>
</reference>
<keyword evidence="3" id="KW-1185">Reference proteome</keyword>
<dbReference type="AlphaFoldDB" id="A0A2Z7C6Z7"/>
<proteinExistence type="predicted"/>
<gene>
    <name evidence="2" type="ORF">F511_39251</name>
</gene>
<feature type="compositionally biased region" description="Polar residues" evidence="1">
    <location>
        <begin position="242"/>
        <end position="252"/>
    </location>
</feature>
<organism evidence="2 3">
    <name type="scientific">Dorcoceras hygrometricum</name>
    <dbReference type="NCBI Taxonomy" id="472368"/>
    <lineage>
        <taxon>Eukaryota</taxon>
        <taxon>Viridiplantae</taxon>
        <taxon>Streptophyta</taxon>
        <taxon>Embryophyta</taxon>
        <taxon>Tracheophyta</taxon>
        <taxon>Spermatophyta</taxon>
        <taxon>Magnoliopsida</taxon>
        <taxon>eudicotyledons</taxon>
        <taxon>Gunneridae</taxon>
        <taxon>Pentapetalae</taxon>
        <taxon>asterids</taxon>
        <taxon>lamiids</taxon>
        <taxon>Lamiales</taxon>
        <taxon>Gesneriaceae</taxon>
        <taxon>Didymocarpoideae</taxon>
        <taxon>Trichosporeae</taxon>
        <taxon>Loxocarpinae</taxon>
        <taxon>Dorcoceras</taxon>
    </lineage>
</organism>
<feature type="compositionally biased region" description="Basic and acidic residues" evidence="1">
    <location>
        <begin position="211"/>
        <end position="225"/>
    </location>
</feature>
<dbReference type="EMBL" id="KV000493">
    <property type="protein sequence ID" value="KZV40210.1"/>
    <property type="molecule type" value="Genomic_DNA"/>
</dbReference>
<dbReference type="Proteomes" id="UP000250235">
    <property type="component" value="Unassembled WGS sequence"/>
</dbReference>
<feature type="region of interest" description="Disordered" evidence="1">
    <location>
        <begin position="202"/>
        <end position="253"/>
    </location>
</feature>
<evidence type="ECO:0000256" key="1">
    <source>
        <dbReference type="SAM" id="MobiDB-lite"/>
    </source>
</evidence>
<accession>A0A2Z7C6Z7</accession>
<name>A0A2Z7C6Z7_9LAMI</name>